<evidence type="ECO:0000313" key="2">
    <source>
        <dbReference type="Proteomes" id="UP001057402"/>
    </source>
</evidence>
<sequence>MRPKPQLPAGVIVVSFLLSCLTFACSSSPLSSEQSQAFTSILVSQKGLDFVKDLLVNKAVASSLPIRLPTIDKYQKIPFVGNVRMVLSEITIYKLDAPDSYIRLGDAGVAIIASGTTGDISMRWNYSYSTWVLPVEIADKGSASVKVKGMEVGITMGLETQEGSLKLNLLDGGCHVRDLSIELDGGTSWLYQGMVDAFDKKIRSLVESAITSKLKEGISKLDSLLRSIPKEVYIGSDVSLNVTIVDDPQLSSSAIGFQVNGLFMSRIGVPVPDYYVRKPYLAVSCRDPAKMLGISLDVAVFLSASSLYYNANFMHWIMDKIPDQSLLNTAGWRFIVPQLYKQYPDDAMNLNISLSSPPDVRISENNVGASVYADLVINVIESGEAIPVACISLVIRGSGTIKVVGNNLAGSLKLSDFTMSLKWSNIGNLRMFLIQPVMWTIIETVFLPYANAHLGKGFPLPIIHGFTLQNAEVICSDSKLTVCGDVSYSESTNLKRLPISLLWPSNMYTA</sequence>
<reference evidence="2" key="1">
    <citation type="journal article" date="2023" name="Front. Plant Sci.">
        <title>Chromosomal-level genome assembly of Melastoma candidum provides insights into trichome evolution.</title>
        <authorList>
            <person name="Zhong Y."/>
            <person name="Wu W."/>
            <person name="Sun C."/>
            <person name="Zou P."/>
            <person name="Liu Y."/>
            <person name="Dai S."/>
            <person name="Zhou R."/>
        </authorList>
    </citation>
    <scope>NUCLEOTIDE SEQUENCE [LARGE SCALE GENOMIC DNA]</scope>
</reference>
<dbReference type="Proteomes" id="UP001057402">
    <property type="component" value="Chromosome 7"/>
</dbReference>
<accession>A0ACB9NZB0</accession>
<organism evidence="1 2">
    <name type="scientific">Melastoma candidum</name>
    <dbReference type="NCBI Taxonomy" id="119954"/>
    <lineage>
        <taxon>Eukaryota</taxon>
        <taxon>Viridiplantae</taxon>
        <taxon>Streptophyta</taxon>
        <taxon>Embryophyta</taxon>
        <taxon>Tracheophyta</taxon>
        <taxon>Spermatophyta</taxon>
        <taxon>Magnoliopsida</taxon>
        <taxon>eudicotyledons</taxon>
        <taxon>Gunneridae</taxon>
        <taxon>Pentapetalae</taxon>
        <taxon>rosids</taxon>
        <taxon>malvids</taxon>
        <taxon>Myrtales</taxon>
        <taxon>Melastomataceae</taxon>
        <taxon>Melastomatoideae</taxon>
        <taxon>Melastomateae</taxon>
        <taxon>Melastoma</taxon>
    </lineage>
</organism>
<name>A0ACB9NZB0_9MYRT</name>
<protein>
    <submittedName>
        <fullName evidence="1">Uncharacterized protein</fullName>
    </submittedName>
</protein>
<proteinExistence type="predicted"/>
<keyword evidence="2" id="KW-1185">Reference proteome</keyword>
<comment type="caution">
    <text evidence="1">The sequence shown here is derived from an EMBL/GenBank/DDBJ whole genome shotgun (WGS) entry which is preliminary data.</text>
</comment>
<evidence type="ECO:0000313" key="1">
    <source>
        <dbReference type="EMBL" id="KAI4340997.1"/>
    </source>
</evidence>
<gene>
    <name evidence="1" type="ORF">MLD38_025779</name>
</gene>
<dbReference type="EMBL" id="CM042886">
    <property type="protein sequence ID" value="KAI4340997.1"/>
    <property type="molecule type" value="Genomic_DNA"/>
</dbReference>